<dbReference type="InterPro" id="IPR001841">
    <property type="entry name" value="Znf_RING"/>
</dbReference>
<evidence type="ECO:0000256" key="1">
    <source>
        <dbReference type="PROSITE-ProRule" id="PRU00175"/>
    </source>
</evidence>
<sequence length="129" mass="14429">MSKRQYYPYIIFFSIVDSFSLASLKSAVDDASSSSVYLGGLANLAVLVDQLKLNRLFSYHYTDDCIGLHRCLSTLKGGEEVRKLDCRHVFHNQCLEGWIQHLNFNCALCRSSLISCGGGRCDSIPLDRA</sequence>
<proteinExistence type="predicted"/>
<evidence type="ECO:0000313" key="4">
    <source>
        <dbReference type="Proteomes" id="UP001642260"/>
    </source>
</evidence>
<organism evidence="3 4">
    <name type="scientific">Eruca vesicaria subsp. sativa</name>
    <name type="common">Garden rocket</name>
    <name type="synonym">Eruca sativa</name>
    <dbReference type="NCBI Taxonomy" id="29727"/>
    <lineage>
        <taxon>Eukaryota</taxon>
        <taxon>Viridiplantae</taxon>
        <taxon>Streptophyta</taxon>
        <taxon>Embryophyta</taxon>
        <taxon>Tracheophyta</taxon>
        <taxon>Spermatophyta</taxon>
        <taxon>Magnoliopsida</taxon>
        <taxon>eudicotyledons</taxon>
        <taxon>Gunneridae</taxon>
        <taxon>Pentapetalae</taxon>
        <taxon>rosids</taxon>
        <taxon>malvids</taxon>
        <taxon>Brassicales</taxon>
        <taxon>Brassicaceae</taxon>
        <taxon>Brassiceae</taxon>
        <taxon>Eruca</taxon>
    </lineage>
</organism>
<gene>
    <name evidence="3" type="ORF">ERUC_LOCUS13234</name>
</gene>
<evidence type="ECO:0000313" key="3">
    <source>
        <dbReference type="EMBL" id="CAH8334521.1"/>
    </source>
</evidence>
<name>A0ABC8JMS8_ERUVS</name>
<dbReference type="PANTHER" id="PTHR47662">
    <property type="entry name" value="RING-TYPE DOMAIN-CONTAINING PROTEIN"/>
    <property type="match status" value="1"/>
</dbReference>
<dbReference type="Gene3D" id="3.30.40.10">
    <property type="entry name" value="Zinc/RING finger domain, C3HC4 (zinc finger)"/>
    <property type="match status" value="1"/>
</dbReference>
<dbReference type="EMBL" id="CAKOAT010126043">
    <property type="protein sequence ID" value="CAH8334521.1"/>
    <property type="molecule type" value="Genomic_DNA"/>
</dbReference>
<protein>
    <recommendedName>
        <fullName evidence="2">RING-type domain-containing protein</fullName>
    </recommendedName>
</protein>
<accession>A0ABC8JMS8</accession>
<feature type="domain" description="RING-type" evidence="2">
    <location>
        <begin position="71"/>
        <end position="110"/>
    </location>
</feature>
<dbReference type="PANTHER" id="PTHR47662:SF1">
    <property type="entry name" value="RING-TYPE DOMAIN-CONTAINING PROTEIN"/>
    <property type="match status" value="1"/>
</dbReference>
<dbReference type="InterPro" id="IPR013083">
    <property type="entry name" value="Znf_RING/FYVE/PHD"/>
</dbReference>
<comment type="caution">
    <text evidence="3">The sequence shown here is derived from an EMBL/GenBank/DDBJ whole genome shotgun (WGS) entry which is preliminary data.</text>
</comment>
<evidence type="ECO:0000259" key="2">
    <source>
        <dbReference type="PROSITE" id="PS50089"/>
    </source>
</evidence>
<dbReference type="PROSITE" id="PS50089">
    <property type="entry name" value="ZF_RING_2"/>
    <property type="match status" value="1"/>
</dbReference>
<reference evidence="3 4" key="1">
    <citation type="submission" date="2022-03" db="EMBL/GenBank/DDBJ databases">
        <authorList>
            <person name="Macdonald S."/>
            <person name="Ahmed S."/>
            <person name="Newling K."/>
        </authorList>
    </citation>
    <scope>NUCLEOTIDE SEQUENCE [LARGE SCALE GENOMIC DNA]</scope>
</reference>
<keyword evidence="1" id="KW-0479">Metal-binding</keyword>
<keyword evidence="4" id="KW-1185">Reference proteome</keyword>
<dbReference type="GO" id="GO:0008270">
    <property type="term" value="F:zinc ion binding"/>
    <property type="evidence" value="ECO:0007669"/>
    <property type="project" value="UniProtKB-KW"/>
</dbReference>
<dbReference type="AlphaFoldDB" id="A0ABC8JMS8"/>
<dbReference type="Proteomes" id="UP001642260">
    <property type="component" value="Unassembled WGS sequence"/>
</dbReference>
<keyword evidence="1" id="KW-0863">Zinc-finger</keyword>
<dbReference type="SUPFAM" id="SSF57850">
    <property type="entry name" value="RING/U-box"/>
    <property type="match status" value="1"/>
</dbReference>
<dbReference type="Pfam" id="PF13639">
    <property type="entry name" value="zf-RING_2"/>
    <property type="match status" value="1"/>
</dbReference>
<keyword evidence="1" id="KW-0862">Zinc</keyword>